<protein>
    <submittedName>
        <fullName evidence="2">Uncharacterized protein</fullName>
    </submittedName>
</protein>
<accession>A0A0G1VH44</accession>
<dbReference type="STRING" id="1618342.UY40_C0007G0012"/>
<dbReference type="Proteomes" id="UP000034119">
    <property type="component" value="Unassembled WGS sequence"/>
</dbReference>
<evidence type="ECO:0000313" key="3">
    <source>
        <dbReference type="Proteomes" id="UP000034119"/>
    </source>
</evidence>
<name>A0A0G1VH44_9BACT</name>
<evidence type="ECO:0000313" key="2">
    <source>
        <dbReference type="EMBL" id="KKW05873.1"/>
    </source>
</evidence>
<dbReference type="AlphaFoldDB" id="A0A0G1VH44"/>
<sequence length="49" mass="5841">MSEIFVLILVGVLFYFGYPIGKRLWFRLLYGFNPAKKRKEAQKKFGEKL</sequence>
<evidence type="ECO:0000256" key="1">
    <source>
        <dbReference type="SAM" id="Phobius"/>
    </source>
</evidence>
<proteinExistence type="predicted"/>
<feature type="transmembrane region" description="Helical" evidence="1">
    <location>
        <begin position="6"/>
        <end position="30"/>
    </location>
</feature>
<keyword evidence="1" id="KW-0812">Transmembrane</keyword>
<comment type="caution">
    <text evidence="2">The sequence shown here is derived from an EMBL/GenBank/DDBJ whole genome shotgun (WGS) entry which is preliminary data.</text>
</comment>
<gene>
    <name evidence="2" type="ORF">UY40_C0007G0012</name>
</gene>
<keyword evidence="1" id="KW-1133">Transmembrane helix</keyword>
<reference evidence="2 3" key="1">
    <citation type="journal article" date="2015" name="Nature">
        <title>rRNA introns, odd ribosomes, and small enigmatic genomes across a large radiation of phyla.</title>
        <authorList>
            <person name="Brown C.T."/>
            <person name="Hug L.A."/>
            <person name="Thomas B.C."/>
            <person name="Sharon I."/>
            <person name="Castelle C.J."/>
            <person name="Singh A."/>
            <person name="Wilkins M.J."/>
            <person name="Williams K.H."/>
            <person name="Banfield J.F."/>
        </authorList>
    </citation>
    <scope>NUCLEOTIDE SEQUENCE [LARGE SCALE GENOMIC DNA]</scope>
</reference>
<organism evidence="2 3">
    <name type="scientific">candidate division CPR1 bacterium GW2011_GWC1_49_13</name>
    <dbReference type="NCBI Taxonomy" id="1618342"/>
    <lineage>
        <taxon>Bacteria</taxon>
        <taxon>candidate division CPR1</taxon>
    </lineage>
</organism>
<dbReference type="EMBL" id="LCPW01000007">
    <property type="protein sequence ID" value="KKW05873.1"/>
    <property type="molecule type" value="Genomic_DNA"/>
</dbReference>
<keyword evidence="1" id="KW-0472">Membrane</keyword>